<name>A0ABT8UH44_9MYCO</name>
<keyword evidence="7" id="KW-0342">GTP-binding</keyword>
<keyword evidence="6" id="KW-0560">Oxidoreductase</keyword>
<accession>A0ABT8UH44</accession>
<dbReference type="InterPro" id="IPR002847">
    <property type="entry name" value="F420-0_gamma-glut_ligase-dom"/>
</dbReference>
<dbReference type="Gene3D" id="3.90.1660.10">
    <property type="entry name" value="CofE-like domain"/>
    <property type="match status" value="1"/>
</dbReference>
<evidence type="ECO:0000256" key="5">
    <source>
        <dbReference type="ARBA" id="ARBA00022958"/>
    </source>
</evidence>
<evidence type="ECO:0000259" key="10">
    <source>
        <dbReference type="Pfam" id="PF00881"/>
    </source>
</evidence>
<dbReference type="RefSeq" id="WP_302914753.1">
    <property type="nucleotide sequence ID" value="NZ_JAUMSQ010000106.1"/>
</dbReference>
<evidence type="ECO:0000256" key="1">
    <source>
        <dbReference type="ARBA" id="ARBA00022598"/>
    </source>
</evidence>
<dbReference type="SUPFAM" id="SSF55469">
    <property type="entry name" value="FMN-dependent nitroreductase-like"/>
    <property type="match status" value="1"/>
</dbReference>
<dbReference type="PANTHER" id="PTHR47917:SF1">
    <property type="entry name" value="COENZYME F420:L-GLUTAMATE LIGASE"/>
    <property type="match status" value="1"/>
</dbReference>
<keyword evidence="3" id="KW-0547">Nucleotide-binding</keyword>
<keyword evidence="5" id="KW-0630">Potassium</keyword>
<dbReference type="Proteomes" id="UP001168823">
    <property type="component" value="Unassembled WGS sequence"/>
</dbReference>
<comment type="caution">
    <text evidence="12">The sequence shown here is derived from an EMBL/GenBank/DDBJ whole genome shotgun (WGS) entry which is preliminary data.</text>
</comment>
<gene>
    <name evidence="12" type="ORF">Q2100_15210</name>
</gene>
<proteinExistence type="inferred from homology"/>
<dbReference type="NCBIfam" id="NF009810">
    <property type="entry name" value="PRK13294.1"/>
    <property type="match status" value="1"/>
</dbReference>
<evidence type="ECO:0000256" key="4">
    <source>
        <dbReference type="ARBA" id="ARBA00022842"/>
    </source>
</evidence>
<evidence type="ECO:0000256" key="7">
    <source>
        <dbReference type="ARBA" id="ARBA00023134"/>
    </source>
</evidence>
<dbReference type="NCBIfam" id="TIGR01916">
    <property type="entry name" value="F420_cofE"/>
    <property type="match status" value="1"/>
</dbReference>
<keyword evidence="9" id="KW-0511">Multifunctional enzyme</keyword>
<keyword evidence="4" id="KW-0460">Magnesium</keyword>
<dbReference type="HAMAP" id="MF_01259">
    <property type="entry name" value="F420_ligase_FbiB"/>
    <property type="match status" value="1"/>
</dbReference>
<dbReference type="GO" id="GO:0052618">
    <property type="term" value="F:coenzyme F420-0:L-glutamate ligase activity"/>
    <property type="evidence" value="ECO:0007669"/>
    <property type="project" value="UniProtKB-EC"/>
</dbReference>
<sequence>MTEHGSAAAVELLPVPGLPEFRTGDDLAAALAAAAPWLRDGDVVVVTSKVVSKCEGRIVAAPADPEERDALRRKLIDDEAVRVLARKGKTLITENAIGLIQAAAGVDGSNVGSTELALLPVDPDGSAAALRSGLADRLGVRVAVVITDTMGRAWRNGQTDAAIGAAGLSVLHGYAGARDVHGNELLVTEVAVADEIAAAADLVKGKLTGIPVAVVRGLSLPDDGSTARDLLRPGEDDLFWLGTEEALHLGRTQAQLLRRSVRHFSADAVEPELIEASVAEALTAPAPHHTRPVRFLWLQDADTRRRVLDRMRDRWRADLTGDGMPADAVERRVARGQILYDAPELVIPFVVPDGAHDYPDAQRTAAERTMFTVAAGAAVQALLVALAVRGVGSCWIGSTIFAADLVRHELEVPDDWEPLGAVAIGYAAEPTGPRDPASVDGLLVRR</sequence>
<dbReference type="SUPFAM" id="SSF144010">
    <property type="entry name" value="CofE-like"/>
    <property type="match status" value="1"/>
</dbReference>
<keyword evidence="8" id="KW-0464">Manganese</keyword>
<dbReference type="Pfam" id="PF00881">
    <property type="entry name" value="Nitroreductase"/>
    <property type="match status" value="1"/>
</dbReference>
<keyword evidence="1 12" id="KW-0436">Ligase</keyword>
<feature type="domain" description="Nitroreductase" evidence="10">
    <location>
        <begin position="258"/>
        <end position="426"/>
    </location>
</feature>
<evidence type="ECO:0000256" key="8">
    <source>
        <dbReference type="ARBA" id="ARBA00023211"/>
    </source>
</evidence>
<evidence type="ECO:0000256" key="9">
    <source>
        <dbReference type="ARBA" id="ARBA00023268"/>
    </source>
</evidence>
<dbReference type="EMBL" id="JAUMSQ010000106">
    <property type="protein sequence ID" value="MDO3637098.1"/>
    <property type="molecule type" value="Genomic_DNA"/>
</dbReference>
<reference evidence="12" key="1">
    <citation type="submission" date="2023-07" db="EMBL/GenBank/DDBJ databases">
        <title>Mycolicibacterium sp. nov., a novel bacterial species.</title>
        <authorList>
            <person name="Cao Y."/>
        </authorList>
    </citation>
    <scope>NUCLEOTIDE SEQUENCE</scope>
    <source>
        <strain evidence="12">KC 300</strain>
    </source>
</reference>
<keyword evidence="13" id="KW-1185">Reference proteome</keyword>
<dbReference type="InterPro" id="IPR000415">
    <property type="entry name" value="Nitroreductase-like"/>
</dbReference>
<dbReference type="EC" id="6.3.2.31" evidence="12"/>
<evidence type="ECO:0000259" key="11">
    <source>
        <dbReference type="Pfam" id="PF01996"/>
    </source>
</evidence>
<dbReference type="CDD" id="cd20607">
    <property type="entry name" value="FbiB_C-like"/>
    <property type="match status" value="1"/>
</dbReference>
<dbReference type="PANTHER" id="PTHR47917">
    <property type="match status" value="1"/>
</dbReference>
<dbReference type="InterPro" id="IPR019943">
    <property type="entry name" value="F420_FbiB_C"/>
</dbReference>
<feature type="domain" description="Coenzyme F420:L-glutamate ligase-like" evidence="11">
    <location>
        <begin position="18"/>
        <end position="217"/>
    </location>
</feature>
<evidence type="ECO:0000256" key="6">
    <source>
        <dbReference type="ARBA" id="ARBA00023002"/>
    </source>
</evidence>
<evidence type="ECO:0000313" key="13">
    <source>
        <dbReference type="Proteomes" id="UP001168823"/>
    </source>
</evidence>
<evidence type="ECO:0000313" key="12">
    <source>
        <dbReference type="EMBL" id="MDO3637098.1"/>
    </source>
</evidence>
<dbReference type="InterPro" id="IPR008225">
    <property type="entry name" value="F420-0_g-glutamyl_ligase"/>
</dbReference>
<protein>
    <submittedName>
        <fullName evidence="12">Coenzyme F420-0:L-glutamate ligase</fullName>
        <ecNumber evidence="12">6.3.2.31</ecNumber>
    </submittedName>
</protein>
<dbReference type="InterPro" id="IPR029479">
    <property type="entry name" value="Nitroreductase"/>
</dbReference>
<keyword evidence="2" id="KW-0479">Metal-binding</keyword>
<dbReference type="Pfam" id="PF01996">
    <property type="entry name" value="F420_ligase"/>
    <property type="match status" value="1"/>
</dbReference>
<dbReference type="Gene3D" id="3.30.1330.100">
    <property type="entry name" value="CofE-like"/>
    <property type="match status" value="1"/>
</dbReference>
<evidence type="ECO:0000256" key="2">
    <source>
        <dbReference type="ARBA" id="ARBA00022723"/>
    </source>
</evidence>
<dbReference type="NCBIfam" id="TIGR03553">
    <property type="entry name" value="F420_FbiB_CTERM"/>
    <property type="match status" value="1"/>
</dbReference>
<organism evidence="12 13">
    <name type="scientific">Mycolicibacterium arseniciresistens</name>
    <dbReference type="NCBI Taxonomy" id="3062257"/>
    <lineage>
        <taxon>Bacteria</taxon>
        <taxon>Bacillati</taxon>
        <taxon>Actinomycetota</taxon>
        <taxon>Actinomycetes</taxon>
        <taxon>Mycobacteriales</taxon>
        <taxon>Mycobacteriaceae</taxon>
        <taxon>Mycolicibacterium</taxon>
    </lineage>
</organism>
<evidence type="ECO:0000256" key="3">
    <source>
        <dbReference type="ARBA" id="ARBA00022741"/>
    </source>
</evidence>
<dbReference type="InterPro" id="IPR023661">
    <property type="entry name" value="FbiB"/>
</dbReference>
<dbReference type="Gene3D" id="3.40.109.10">
    <property type="entry name" value="NADH Oxidase"/>
    <property type="match status" value="1"/>
</dbReference>